<evidence type="ECO:0000313" key="8">
    <source>
        <dbReference type="Proteomes" id="UP000504618"/>
    </source>
</evidence>
<dbReference type="Proteomes" id="UP000504618">
    <property type="component" value="Unplaced"/>
</dbReference>
<protein>
    <submittedName>
        <fullName evidence="9">Zinc finger BED domain-containing protein 4-like</fullName>
    </submittedName>
</protein>
<evidence type="ECO:0000256" key="5">
    <source>
        <dbReference type="ARBA" id="ARBA00023242"/>
    </source>
</evidence>
<keyword evidence="5" id="KW-0539">Nucleus</keyword>
<reference evidence="9" key="1">
    <citation type="submission" date="2025-08" db="UniProtKB">
        <authorList>
            <consortium name="RefSeq"/>
        </authorList>
    </citation>
    <scope>IDENTIFICATION</scope>
    <source>
        <tissue evidence="9">Whole body</tissue>
    </source>
</reference>
<proteinExistence type="predicted"/>
<keyword evidence="3" id="KW-0863">Zinc-finger</keyword>
<dbReference type="InterPro" id="IPR008906">
    <property type="entry name" value="HATC_C_dom"/>
</dbReference>
<evidence type="ECO:0000256" key="3">
    <source>
        <dbReference type="ARBA" id="ARBA00022771"/>
    </source>
</evidence>
<feature type="compositionally biased region" description="Basic and acidic residues" evidence="6">
    <location>
        <begin position="310"/>
        <end position="320"/>
    </location>
</feature>
<dbReference type="GO" id="GO:0008270">
    <property type="term" value="F:zinc ion binding"/>
    <property type="evidence" value="ECO:0007669"/>
    <property type="project" value="UniProtKB-KW"/>
</dbReference>
<dbReference type="OrthoDB" id="7548123at2759"/>
<dbReference type="SUPFAM" id="SSF53098">
    <property type="entry name" value="Ribonuclease H-like"/>
    <property type="match status" value="1"/>
</dbReference>
<evidence type="ECO:0000259" key="7">
    <source>
        <dbReference type="Pfam" id="PF05699"/>
    </source>
</evidence>
<dbReference type="Pfam" id="PF05699">
    <property type="entry name" value="Dimer_Tnp_hAT"/>
    <property type="match status" value="1"/>
</dbReference>
<evidence type="ECO:0000256" key="6">
    <source>
        <dbReference type="SAM" id="MobiDB-lite"/>
    </source>
</evidence>
<dbReference type="InterPro" id="IPR012337">
    <property type="entry name" value="RNaseH-like_sf"/>
</dbReference>
<dbReference type="RefSeq" id="XP_024872167.1">
    <property type="nucleotide sequence ID" value="XM_025016399.1"/>
</dbReference>
<evidence type="ECO:0000256" key="1">
    <source>
        <dbReference type="ARBA" id="ARBA00004123"/>
    </source>
</evidence>
<sequence length="414" mass="47511">MEEWNLSIDQIHVIVRDNAANMICGIDLTVAESVGCFIHSLQLVIHDAIFVQRKIVDIIAKCRKIVSHFSHSSQACTKLKIIQEKLKLPTHKLIQDVVTRWNSTYYMLSRLYEQKQAVTAYATEHDIPTLDAQQWHLIGNVIIVLKPIEEITKIASADDESIGYVIPSIATLQSYLSKRTQSQEKDIMILKEDLKKSIEKRFLNFSGKNIQESSCFTHATFLDPRFKTRFLKDEVKVKKLILDELLAINRNRSNDEQNIFNSKDKTTDNDNAPSFSEILHDAAHESIWQCFDEIANGSKSDVDSVDTSTEEEKNFNRQPSDRTKKKTIVFTAEIDKYLAMPLITRKEDPVVWWKTHASELPNLKILFLKYCSAPPSSVNSERLFSAAAAVYTEDRNRLLPDNAEMLIFLMKNMK</sequence>
<accession>A0A6J1PQV6</accession>
<dbReference type="GO" id="GO:0005634">
    <property type="term" value="C:nucleus"/>
    <property type="evidence" value="ECO:0007669"/>
    <property type="project" value="UniProtKB-SubCell"/>
</dbReference>
<dbReference type="AlphaFoldDB" id="A0A6J1PQV6"/>
<dbReference type="PANTHER" id="PTHR46481">
    <property type="entry name" value="ZINC FINGER BED DOMAIN-CONTAINING PROTEIN 4"/>
    <property type="match status" value="1"/>
</dbReference>
<dbReference type="InterPro" id="IPR052035">
    <property type="entry name" value="ZnF_BED_domain_contain"/>
</dbReference>
<dbReference type="GO" id="GO:0046983">
    <property type="term" value="F:protein dimerization activity"/>
    <property type="evidence" value="ECO:0007669"/>
    <property type="project" value="InterPro"/>
</dbReference>
<keyword evidence="8" id="KW-1185">Reference proteome</keyword>
<keyword evidence="4" id="KW-0862">Zinc</keyword>
<evidence type="ECO:0000256" key="2">
    <source>
        <dbReference type="ARBA" id="ARBA00022723"/>
    </source>
</evidence>
<keyword evidence="2" id="KW-0479">Metal-binding</keyword>
<comment type="subcellular location">
    <subcellularLocation>
        <location evidence="1">Nucleus</location>
    </subcellularLocation>
</comment>
<feature type="region of interest" description="Disordered" evidence="6">
    <location>
        <begin position="301"/>
        <end position="320"/>
    </location>
</feature>
<feature type="non-terminal residue" evidence="9">
    <location>
        <position position="414"/>
    </location>
</feature>
<dbReference type="PANTHER" id="PTHR46481:SF10">
    <property type="entry name" value="ZINC FINGER BED DOMAIN-CONTAINING PROTEIN 39"/>
    <property type="match status" value="1"/>
</dbReference>
<dbReference type="GeneID" id="112454806"/>
<evidence type="ECO:0000313" key="9">
    <source>
        <dbReference type="RefSeq" id="XP_024872167.1"/>
    </source>
</evidence>
<name>A0A6J1PQV6_9HYME</name>
<evidence type="ECO:0000256" key="4">
    <source>
        <dbReference type="ARBA" id="ARBA00022833"/>
    </source>
</evidence>
<organism evidence="8 9">
    <name type="scientific">Temnothorax curvispinosus</name>
    <dbReference type="NCBI Taxonomy" id="300111"/>
    <lineage>
        <taxon>Eukaryota</taxon>
        <taxon>Metazoa</taxon>
        <taxon>Ecdysozoa</taxon>
        <taxon>Arthropoda</taxon>
        <taxon>Hexapoda</taxon>
        <taxon>Insecta</taxon>
        <taxon>Pterygota</taxon>
        <taxon>Neoptera</taxon>
        <taxon>Endopterygota</taxon>
        <taxon>Hymenoptera</taxon>
        <taxon>Apocrita</taxon>
        <taxon>Aculeata</taxon>
        <taxon>Formicoidea</taxon>
        <taxon>Formicidae</taxon>
        <taxon>Myrmicinae</taxon>
        <taxon>Temnothorax</taxon>
    </lineage>
</organism>
<feature type="domain" description="HAT C-terminal dimerisation" evidence="7">
    <location>
        <begin position="333"/>
        <end position="413"/>
    </location>
</feature>
<gene>
    <name evidence="9" type="primary">LOC112454806</name>
</gene>